<dbReference type="GO" id="GO:0016740">
    <property type="term" value="F:transferase activity"/>
    <property type="evidence" value="ECO:0007669"/>
    <property type="project" value="UniProtKB-KW"/>
</dbReference>
<evidence type="ECO:0000313" key="3">
    <source>
        <dbReference type="Proteomes" id="UP000037446"/>
    </source>
</evidence>
<feature type="domain" description="Polysaccharide pyruvyl transferase" evidence="1">
    <location>
        <begin position="53"/>
        <end position="320"/>
    </location>
</feature>
<dbReference type="AlphaFoldDB" id="A0A0L1KHH9"/>
<dbReference type="RefSeq" id="WP_083437229.1">
    <property type="nucleotide sequence ID" value="NZ_JYNE01000010.1"/>
</dbReference>
<organism evidence="2 3">
    <name type="scientific">Qipengyuania citrea LAMA 915</name>
    <dbReference type="NCBI Taxonomy" id="1306953"/>
    <lineage>
        <taxon>Bacteria</taxon>
        <taxon>Pseudomonadati</taxon>
        <taxon>Pseudomonadota</taxon>
        <taxon>Alphaproteobacteria</taxon>
        <taxon>Sphingomonadales</taxon>
        <taxon>Erythrobacteraceae</taxon>
        <taxon>Qipengyuania</taxon>
    </lineage>
</organism>
<dbReference type="PANTHER" id="PTHR36836:SF1">
    <property type="entry name" value="COLANIC ACID BIOSYNTHESIS PROTEIN WCAK"/>
    <property type="match status" value="1"/>
</dbReference>
<name>A0A0L1KHH9_9SPHN</name>
<dbReference type="Proteomes" id="UP000037446">
    <property type="component" value="Unassembled WGS sequence"/>
</dbReference>
<dbReference type="PATRIC" id="fig|1306953.7.peg.2001"/>
<keyword evidence="2" id="KW-0808">Transferase</keyword>
<reference evidence="3" key="1">
    <citation type="submission" date="2015-02" db="EMBL/GenBank/DDBJ databases">
        <authorList>
            <person name="Lima A.O."/>
            <person name="Cabral A."/>
            <person name="Porto L.M."/>
            <person name="Silva M.A."/>
        </authorList>
    </citation>
    <scope>NUCLEOTIDE SEQUENCE [LARGE SCALE GENOMIC DNA]</scope>
    <source>
        <strain evidence="3">LAMA 915</strain>
    </source>
</reference>
<protein>
    <submittedName>
        <fullName evidence="2">Polysaccharide pyruvyl transferase</fullName>
    </submittedName>
</protein>
<dbReference type="Pfam" id="PF04230">
    <property type="entry name" value="PS_pyruv_trans"/>
    <property type="match status" value="1"/>
</dbReference>
<evidence type="ECO:0000313" key="2">
    <source>
        <dbReference type="EMBL" id="KNH03428.1"/>
    </source>
</evidence>
<evidence type="ECO:0000259" key="1">
    <source>
        <dbReference type="Pfam" id="PF04230"/>
    </source>
</evidence>
<gene>
    <name evidence="2" type="ORF">J121_1943</name>
</gene>
<comment type="caution">
    <text evidence="2">The sequence shown here is derived from an EMBL/GenBank/DDBJ whole genome shotgun (WGS) entry which is preliminary data.</text>
</comment>
<dbReference type="STRING" id="1306953.J121_1943"/>
<accession>A0A0L1KHH9</accession>
<dbReference type="InterPro" id="IPR007345">
    <property type="entry name" value="Polysacch_pyruvyl_Trfase"/>
</dbReference>
<dbReference type="PANTHER" id="PTHR36836">
    <property type="entry name" value="COLANIC ACID BIOSYNTHESIS PROTEIN WCAK"/>
    <property type="match status" value="1"/>
</dbReference>
<proteinExistence type="predicted"/>
<dbReference type="EMBL" id="JYNE01000010">
    <property type="protein sequence ID" value="KNH03428.1"/>
    <property type="molecule type" value="Genomic_DNA"/>
</dbReference>
<sequence length="396" mass="43734">MENLRHLKIALPWHTFGHDNLGIDALSRANAAIIESAAFSKGISVEFLTLGSRRKSNAIPPSSTIKIGPSPSLNQLARGNFAIFRELRSCDLAFDIAEGDSFTDIYGRRRFFLHCLTKLASILMSQPIVLSPQTIGPFDRVTHRGMAKFILNRLTSVYTRDFLSTEFLSDLRISSNKDEFIDVAFRLPFTPRPKDKDLIRVGVNVSGLLYNGGYTGGNELNLSLDYRAFTKALIETLQNRPGIEVNLFSHVAGGGGRDDDGPAVLELAKCYPKTKAIPVFETSIEAKSWVSGLDFVVGGRMHACIAAFSSGVPVVPVAYSRKFNGLFGTLNYPYFVDGKEATSQQALVQTMAWFDNRKSLKDGIEASSSIVDERLNRYEAAIGELLYYLAVPREKS</sequence>